<sequence>MSFKDALAKARSNRPEPVLQAVAVGDELYHVEIRRLDGMDWAAITADCPPRHERDASMGYDSNKAALIACRRHGRLLDGDDEPVAMAVIRDDQGNVVDDPWLNLFNAISGTEADAIAALWWGQNVNDPNKHVVALKKASAGGSKTN</sequence>
<keyword evidence="2" id="KW-1185">Reference proteome</keyword>
<organism evidence="1 2">
    <name type="scientific">Leucobacter rhizosphaerae</name>
    <dbReference type="NCBI Taxonomy" id="2932245"/>
    <lineage>
        <taxon>Bacteria</taxon>
        <taxon>Bacillati</taxon>
        <taxon>Actinomycetota</taxon>
        <taxon>Actinomycetes</taxon>
        <taxon>Micrococcales</taxon>
        <taxon>Microbacteriaceae</taxon>
        <taxon>Leucobacter</taxon>
    </lineage>
</organism>
<dbReference type="RefSeq" id="WP_244685977.1">
    <property type="nucleotide sequence ID" value="NZ_CP095043.1"/>
</dbReference>
<evidence type="ECO:0000313" key="2">
    <source>
        <dbReference type="Proteomes" id="UP000831775"/>
    </source>
</evidence>
<reference evidence="1 2" key="1">
    <citation type="submission" date="2022-04" db="EMBL/GenBank/DDBJ databases">
        <title>Leucobacter sp. isolated from rhizosphere of onion.</title>
        <authorList>
            <person name="Won M."/>
            <person name="Lee C.-M."/>
            <person name="Woen H.-Y."/>
            <person name="Kwon S.-W."/>
        </authorList>
    </citation>
    <scope>NUCLEOTIDE SEQUENCE [LARGE SCALE GENOMIC DNA]</scope>
    <source>
        <strain evidence="1 2">H25R-14</strain>
    </source>
</reference>
<evidence type="ECO:0000313" key="1">
    <source>
        <dbReference type="EMBL" id="UOQ60387.1"/>
    </source>
</evidence>
<dbReference type="Proteomes" id="UP000831775">
    <property type="component" value="Chromosome"/>
</dbReference>
<dbReference type="EMBL" id="CP095043">
    <property type="protein sequence ID" value="UOQ60387.1"/>
    <property type="molecule type" value="Genomic_DNA"/>
</dbReference>
<name>A0ABY4FVT5_9MICO</name>
<accession>A0ABY4FVT5</accession>
<gene>
    <name evidence="1" type="ORF">MUN76_15365</name>
</gene>
<proteinExistence type="predicted"/>
<evidence type="ECO:0008006" key="3">
    <source>
        <dbReference type="Google" id="ProtNLM"/>
    </source>
</evidence>
<protein>
    <recommendedName>
        <fullName evidence="3">Rieske domain-containing protein</fullName>
    </recommendedName>
</protein>